<dbReference type="Proteomes" id="UP000612055">
    <property type="component" value="Unassembled WGS sequence"/>
</dbReference>
<dbReference type="OrthoDB" id="10262929at2759"/>
<evidence type="ECO:0000313" key="2">
    <source>
        <dbReference type="EMBL" id="KAG2482081.1"/>
    </source>
</evidence>
<gene>
    <name evidence="2" type="ORF">HYH03_018973</name>
</gene>
<proteinExistence type="predicted"/>
<keyword evidence="3" id="KW-1185">Reference proteome</keyword>
<dbReference type="AlphaFoldDB" id="A0A836BMF4"/>
<accession>A0A836BMF4</accession>
<dbReference type="EMBL" id="JAEHOE010000269">
    <property type="protein sequence ID" value="KAG2482081.1"/>
    <property type="molecule type" value="Genomic_DNA"/>
</dbReference>
<feature type="coiled-coil region" evidence="1">
    <location>
        <begin position="50"/>
        <end position="114"/>
    </location>
</feature>
<comment type="caution">
    <text evidence="2">The sequence shown here is derived from an EMBL/GenBank/DDBJ whole genome shotgun (WGS) entry which is preliminary data.</text>
</comment>
<sequence>MDAESDFALIEDVTSSEAFKVLNELLSAGGLSADKVDAAKARYTVLHGTLVKALQAEKELLDQAKGLKRQKDEQEAALAGPGGVPGTIAGVEDIDQLREDVESALGEAALAQERQQLLQLE</sequence>
<reference evidence="2" key="1">
    <citation type="journal article" date="2020" name="bioRxiv">
        <title>Comparative genomics of Chlamydomonas.</title>
        <authorList>
            <person name="Craig R.J."/>
            <person name="Hasan A.R."/>
            <person name="Ness R.W."/>
            <person name="Keightley P.D."/>
        </authorList>
    </citation>
    <scope>NUCLEOTIDE SEQUENCE</scope>
    <source>
        <strain evidence="2">CCAP 11/70</strain>
    </source>
</reference>
<organism evidence="2 3">
    <name type="scientific">Edaphochlamys debaryana</name>
    <dbReference type="NCBI Taxonomy" id="47281"/>
    <lineage>
        <taxon>Eukaryota</taxon>
        <taxon>Viridiplantae</taxon>
        <taxon>Chlorophyta</taxon>
        <taxon>core chlorophytes</taxon>
        <taxon>Chlorophyceae</taxon>
        <taxon>CS clade</taxon>
        <taxon>Chlamydomonadales</taxon>
        <taxon>Chlamydomonadales incertae sedis</taxon>
        <taxon>Edaphochlamys</taxon>
    </lineage>
</organism>
<name>A0A836BMF4_9CHLO</name>
<protein>
    <submittedName>
        <fullName evidence="2">Uncharacterized protein</fullName>
    </submittedName>
</protein>
<keyword evidence="1" id="KW-0175">Coiled coil</keyword>
<evidence type="ECO:0000313" key="3">
    <source>
        <dbReference type="Proteomes" id="UP000612055"/>
    </source>
</evidence>
<evidence type="ECO:0000256" key="1">
    <source>
        <dbReference type="SAM" id="Coils"/>
    </source>
</evidence>
<feature type="non-terminal residue" evidence="2">
    <location>
        <position position="121"/>
    </location>
</feature>